<dbReference type="AlphaFoldDB" id="A0AA49J044"/>
<accession>A0AA49J044</accession>
<dbReference type="InterPro" id="IPR027417">
    <property type="entry name" value="P-loop_NTPase"/>
</dbReference>
<dbReference type="Gene3D" id="3.40.50.300">
    <property type="entry name" value="P-loop containing nucleotide triphosphate hydrolases"/>
    <property type="match status" value="1"/>
</dbReference>
<reference evidence="1" key="1">
    <citation type="journal article" date="2023" name="Nat. Microbiol.">
        <title>Enrichment and characterization of a nitric oxide-reducing microbial community in a continuous bioreactor.</title>
        <authorList>
            <person name="Garrido-Amador P."/>
            <person name="Stortenbeker N."/>
            <person name="Wessels H.J.C.T."/>
            <person name="Speth D.R."/>
            <person name="Garcia-Heredia I."/>
            <person name="Kartal B."/>
        </authorList>
    </citation>
    <scope>NUCLEOTIDE SEQUENCE</scope>
    <source>
        <strain evidence="1">MAG1</strain>
    </source>
</reference>
<protein>
    <submittedName>
        <fullName evidence="1">Sulfotransferase</fullName>
    </submittedName>
</protein>
<dbReference type="EMBL" id="CP107246">
    <property type="protein sequence ID" value="WIM06121.1"/>
    <property type="molecule type" value="Genomic_DNA"/>
</dbReference>
<gene>
    <name evidence="1" type="ORF">OHM77_02165</name>
</gene>
<name>A0AA49J044_9PROT</name>
<organism evidence="1">
    <name type="scientific">Candidatus Nitricoxidivorans perseverans</name>
    <dbReference type="NCBI Taxonomy" id="2975601"/>
    <lineage>
        <taxon>Bacteria</taxon>
        <taxon>Pseudomonadati</taxon>
        <taxon>Pseudomonadota</taxon>
        <taxon>Betaproteobacteria</taxon>
        <taxon>Nitrosomonadales</taxon>
        <taxon>Sterolibacteriaceae</taxon>
        <taxon>Candidatus Nitricoxidivorans</taxon>
    </lineage>
</organism>
<evidence type="ECO:0000313" key="1">
    <source>
        <dbReference type="EMBL" id="WIM06121.1"/>
    </source>
</evidence>
<proteinExistence type="predicted"/>
<dbReference type="SUPFAM" id="SSF52540">
    <property type="entry name" value="P-loop containing nucleoside triphosphate hydrolases"/>
    <property type="match status" value="1"/>
</dbReference>
<sequence length="268" mass="31068">MKMLKKLKRKLTSSPWPEFAYQVRGTQEKLLIRLDDFPDSVLVTGCQRSGTTMLARIITQSDGMADYWFSHDDEHDAASILAGRVPHAPKGRYCFQTTYLNERYPEYAEHPGHYLVWVLRNPASVVHSMLYNWKDFALNELFLACGYNWMDHADRVRFLRSGLAGIPRIRRAAYAYNGKVSQLAEVKRNYPSERMVILEYDELVREKEVLLPRLYERIALRYRPEYAASIRAGSLKNKDGLSQDEARQVEAICTPAYQNVLPQLTLTR</sequence>
<dbReference type="Proteomes" id="UP001234916">
    <property type="component" value="Chromosome"/>
</dbReference>
<dbReference type="KEGG" id="npv:OHM77_02165"/>